<name>A0AAT9G838_9RICK</name>
<gene>
    <name evidence="1" type="ORF">DMENIID0002_06400</name>
</gene>
<reference evidence="1" key="1">
    <citation type="submission" date="2024-01" db="EMBL/GenBank/DDBJ databases">
        <title>Sequencing the genomes of a sandfly, Sergentomyia squamirostris, and its two endosymbionts.</title>
        <authorList>
            <person name="Itokawa K."/>
            <person name="Sanjoba C."/>
        </authorList>
    </citation>
    <scope>NUCLEOTIDE SEQUENCE</scope>
    <source>
        <strain evidence="1">RiSSQ</strain>
    </source>
</reference>
<protein>
    <submittedName>
        <fullName evidence="1">Uncharacterized protein</fullName>
    </submittedName>
</protein>
<dbReference type="EMBL" id="AP029170">
    <property type="protein sequence ID" value="BFD45994.1"/>
    <property type="molecule type" value="Genomic_DNA"/>
</dbReference>
<organism evidence="1">
    <name type="scientific">Candidatus Tisiphia endosymbiont of Sergentomyia squamirostris</name>
    <dbReference type="NCBI Taxonomy" id="3113639"/>
    <lineage>
        <taxon>Bacteria</taxon>
        <taxon>Pseudomonadati</taxon>
        <taxon>Pseudomonadota</taxon>
        <taxon>Alphaproteobacteria</taxon>
        <taxon>Rickettsiales</taxon>
        <taxon>Rickettsiaceae</taxon>
        <taxon>Rickettsieae</taxon>
        <taxon>Candidatus Tisiphia</taxon>
    </lineage>
</organism>
<evidence type="ECO:0000313" key="1">
    <source>
        <dbReference type="EMBL" id="BFD45994.1"/>
    </source>
</evidence>
<accession>A0AAT9G838</accession>
<dbReference type="AlphaFoldDB" id="A0AAT9G838"/>
<sequence length="56" mass="6963">MNKEFVRHFLIGFFSVFKISQMTVRKKPETDLLEYFIRVEKDINSTFQEIRKEYER</sequence>
<proteinExistence type="predicted"/>